<name>A0A2K9Z015_RHILE</name>
<protein>
    <submittedName>
        <fullName evidence="1">Uncharacterized protein</fullName>
    </submittedName>
</protein>
<reference evidence="1 2" key="1">
    <citation type="submission" date="2017-11" db="EMBL/GenBank/DDBJ databases">
        <title>Complete genome of Rhizobium leguminosarum Norway, an ineffective micro-symbiont.</title>
        <authorList>
            <person name="Hoffrichter A."/>
            <person name="Liang J."/>
            <person name="Brachmann A."/>
            <person name="Marin M."/>
        </authorList>
    </citation>
    <scope>NUCLEOTIDE SEQUENCE [LARGE SCALE GENOMIC DNA]</scope>
    <source>
        <strain evidence="1 2">Norway</strain>
    </source>
</reference>
<dbReference type="Proteomes" id="UP000238523">
    <property type="component" value="Chromosome"/>
</dbReference>
<proteinExistence type="predicted"/>
<sequence length="100" mass="11222">MVLAVFSPISFFFRYDARRHPLRSRVERVPPFRLSSIKSQDHALGSQKPDERHCAESLVGRGLPGHADLHQAGRLRHPARSGHLLQVVLRAFPDHGLSGL</sequence>
<dbReference type="EMBL" id="CP025012">
    <property type="protein sequence ID" value="AUW41574.1"/>
    <property type="molecule type" value="Genomic_DNA"/>
</dbReference>
<evidence type="ECO:0000313" key="1">
    <source>
        <dbReference type="EMBL" id="AUW41574.1"/>
    </source>
</evidence>
<gene>
    <name evidence="1" type="ORF">CUJ84_Chr001176</name>
</gene>
<organism evidence="1 2">
    <name type="scientific">Rhizobium leguminosarum</name>
    <dbReference type="NCBI Taxonomy" id="384"/>
    <lineage>
        <taxon>Bacteria</taxon>
        <taxon>Pseudomonadati</taxon>
        <taxon>Pseudomonadota</taxon>
        <taxon>Alphaproteobacteria</taxon>
        <taxon>Hyphomicrobiales</taxon>
        <taxon>Rhizobiaceae</taxon>
        <taxon>Rhizobium/Agrobacterium group</taxon>
        <taxon>Rhizobium</taxon>
    </lineage>
</organism>
<dbReference type="AlphaFoldDB" id="A0A2K9Z015"/>
<accession>A0A2K9Z015</accession>
<evidence type="ECO:0000313" key="2">
    <source>
        <dbReference type="Proteomes" id="UP000238523"/>
    </source>
</evidence>